<dbReference type="STRING" id="981085.W9SJ75"/>
<evidence type="ECO:0000256" key="2">
    <source>
        <dbReference type="ARBA" id="ARBA00022989"/>
    </source>
</evidence>
<feature type="transmembrane region" description="Helical" evidence="4">
    <location>
        <begin position="12"/>
        <end position="38"/>
    </location>
</feature>
<feature type="transmembrane region" description="Helical" evidence="4">
    <location>
        <begin position="156"/>
        <end position="176"/>
    </location>
</feature>
<evidence type="ECO:0000256" key="3">
    <source>
        <dbReference type="ARBA" id="ARBA00023136"/>
    </source>
</evidence>
<feature type="transmembrane region" description="Helical" evidence="4">
    <location>
        <begin position="182"/>
        <end position="201"/>
    </location>
</feature>
<keyword evidence="6" id="KW-1185">Reference proteome</keyword>
<dbReference type="EMBL" id="KE346265">
    <property type="protein sequence ID" value="EXC31602.1"/>
    <property type="molecule type" value="Genomic_DNA"/>
</dbReference>
<dbReference type="OrthoDB" id="1727045at2759"/>
<gene>
    <name evidence="5" type="ORF">L484_008398</name>
</gene>
<keyword evidence="2 4" id="KW-1133">Transmembrane helix</keyword>
<sequence>MDIRSKTIQSKITGTILSVSGALIAVLYKGPIIVFSAPSSPSQSQSLSFQHSLGTSNTNWILGGLLLVSENLLNSFWYILQTQIMNIYPNEQTVSLIYFLCKTRISLPICFLAETKWSAWTLRPDIELVTIVLSGVFGPSFNTLVHTWGVHLKGPLYIAIFKPFSIAIAAAFGVIFLGDALFLGSVVGATILLLEFYTVIWGKAQEGHVMYCGPENMEGSPDGKTPLLQS</sequence>
<keyword evidence="3 4" id="KW-0472">Membrane</keyword>
<name>W9SJ75_9ROSA</name>
<proteinExistence type="predicted"/>
<accession>W9SJ75</accession>
<dbReference type="AlphaFoldDB" id="W9SJ75"/>
<evidence type="ECO:0000256" key="1">
    <source>
        <dbReference type="ARBA" id="ARBA00022692"/>
    </source>
</evidence>
<protein>
    <recommendedName>
        <fullName evidence="7">WAT1-related protein</fullName>
    </recommendedName>
</protein>
<evidence type="ECO:0000313" key="5">
    <source>
        <dbReference type="EMBL" id="EXC31602.1"/>
    </source>
</evidence>
<evidence type="ECO:0008006" key="7">
    <source>
        <dbReference type="Google" id="ProtNLM"/>
    </source>
</evidence>
<dbReference type="GO" id="GO:0016020">
    <property type="term" value="C:membrane"/>
    <property type="evidence" value="ECO:0007669"/>
    <property type="project" value="InterPro"/>
</dbReference>
<evidence type="ECO:0000313" key="6">
    <source>
        <dbReference type="Proteomes" id="UP000030645"/>
    </source>
</evidence>
<dbReference type="InterPro" id="IPR030184">
    <property type="entry name" value="WAT1-related"/>
</dbReference>
<organism evidence="5 6">
    <name type="scientific">Morus notabilis</name>
    <dbReference type="NCBI Taxonomy" id="981085"/>
    <lineage>
        <taxon>Eukaryota</taxon>
        <taxon>Viridiplantae</taxon>
        <taxon>Streptophyta</taxon>
        <taxon>Embryophyta</taxon>
        <taxon>Tracheophyta</taxon>
        <taxon>Spermatophyta</taxon>
        <taxon>Magnoliopsida</taxon>
        <taxon>eudicotyledons</taxon>
        <taxon>Gunneridae</taxon>
        <taxon>Pentapetalae</taxon>
        <taxon>rosids</taxon>
        <taxon>fabids</taxon>
        <taxon>Rosales</taxon>
        <taxon>Moraceae</taxon>
        <taxon>Moreae</taxon>
        <taxon>Morus</taxon>
    </lineage>
</organism>
<dbReference type="PANTHER" id="PTHR31218">
    <property type="entry name" value="WAT1-RELATED PROTEIN"/>
    <property type="match status" value="1"/>
</dbReference>
<reference evidence="6" key="1">
    <citation type="submission" date="2013-01" db="EMBL/GenBank/DDBJ databases">
        <title>Draft Genome Sequence of a Mulberry Tree, Morus notabilis C.K. Schneid.</title>
        <authorList>
            <person name="He N."/>
            <person name="Zhao S."/>
        </authorList>
    </citation>
    <scope>NUCLEOTIDE SEQUENCE</scope>
</reference>
<dbReference type="KEGG" id="mnt:21391767"/>
<feature type="transmembrane region" description="Helical" evidence="4">
    <location>
        <begin position="58"/>
        <end position="80"/>
    </location>
</feature>
<evidence type="ECO:0000256" key="4">
    <source>
        <dbReference type="SAM" id="Phobius"/>
    </source>
</evidence>
<keyword evidence="1 4" id="KW-0812">Transmembrane</keyword>
<dbReference type="Proteomes" id="UP000030645">
    <property type="component" value="Unassembled WGS sequence"/>
</dbReference>
<dbReference type="GO" id="GO:0022857">
    <property type="term" value="F:transmembrane transporter activity"/>
    <property type="evidence" value="ECO:0007669"/>
    <property type="project" value="InterPro"/>
</dbReference>